<dbReference type="Proteomes" id="UP000031971">
    <property type="component" value="Unassembled WGS sequence"/>
</dbReference>
<organism evidence="1 2">
    <name type="scientific">Paramagnetospirillum magnetotacticum MS-1</name>
    <dbReference type="NCBI Taxonomy" id="272627"/>
    <lineage>
        <taxon>Bacteria</taxon>
        <taxon>Pseudomonadati</taxon>
        <taxon>Pseudomonadota</taxon>
        <taxon>Alphaproteobacteria</taxon>
        <taxon>Rhodospirillales</taxon>
        <taxon>Magnetospirillaceae</taxon>
        <taxon>Paramagnetospirillum</taxon>
    </lineage>
</organism>
<sequence>MTIPNRPSLADMMRLPLGEAASLPVEMLALLQEEAEQTVRLAKMQKDWLDGALTRRYANLATELRSREGKDTGTVRFDDGDITVVADLPKKVEWDQSLLTAIVERIRASGDDPSEYIETAFKVPERKYVAWPAHIRTAFEAARTVKTGKLTFTLKPNTP</sequence>
<reference evidence="1 2" key="1">
    <citation type="submission" date="2015-01" db="EMBL/GenBank/DDBJ databases">
        <title>Genome Sequence of Magnetospirillum magnetotacticum Strain MS-1.</title>
        <authorList>
            <person name="Marinov G.K."/>
            <person name="Smalley M.D."/>
            <person name="DeSalvo G."/>
        </authorList>
    </citation>
    <scope>NUCLEOTIDE SEQUENCE [LARGE SCALE GENOMIC DNA]</scope>
    <source>
        <strain evidence="1 2">MS-1</strain>
    </source>
</reference>
<comment type="caution">
    <text evidence="1">The sequence shown here is derived from an EMBL/GenBank/DDBJ whole genome shotgun (WGS) entry which is preliminary data.</text>
</comment>
<dbReference type="EMBL" id="JXSL01000033">
    <property type="protein sequence ID" value="KIL96867.1"/>
    <property type="molecule type" value="Genomic_DNA"/>
</dbReference>
<dbReference type="STRING" id="272627.CCC_01360"/>
<gene>
    <name evidence="1" type="ORF">CCC_01360</name>
</gene>
<evidence type="ECO:0000313" key="1">
    <source>
        <dbReference type="EMBL" id="KIL96867.1"/>
    </source>
</evidence>
<dbReference type="OrthoDB" id="6058064at2"/>
<evidence type="ECO:0000313" key="2">
    <source>
        <dbReference type="Proteomes" id="UP000031971"/>
    </source>
</evidence>
<dbReference type="AlphaFoldDB" id="A0A0C2U5Y6"/>
<dbReference type="RefSeq" id="WP_009868652.1">
    <property type="nucleotide sequence ID" value="NZ_JXSL01000033.1"/>
</dbReference>
<proteinExistence type="predicted"/>
<name>A0A0C2U5Y6_PARME</name>
<protein>
    <submittedName>
        <fullName evidence="1">Uncharacterized protein</fullName>
    </submittedName>
</protein>
<accession>A0A0C2U5Y6</accession>
<keyword evidence="2" id="KW-1185">Reference proteome</keyword>